<dbReference type="Proteomes" id="UP000004416">
    <property type="component" value="Unassembled WGS sequence"/>
</dbReference>
<reference evidence="1 2" key="1">
    <citation type="submission" date="2011-08" db="EMBL/GenBank/DDBJ databases">
        <authorList>
            <person name="Weinstock G."/>
            <person name="Sodergren E."/>
            <person name="Clifton S."/>
            <person name="Fulton L."/>
            <person name="Fulton B."/>
            <person name="Courtney L."/>
            <person name="Fronick C."/>
            <person name="Harrison M."/>
            <person name="Strong C."/>
            <person name="Farmer C."/>
            <person name="Delahaunty K."/>
            <person name="Markovic C."/>
            <person name="Hall O."/>
            <person name="Minx P."/>
            <person name="Tomlinson C."/>
            <person name="Mitreva M."/>
            <person name="Hou S."/>
            <person name="Chen J."/>
            <person name="Wollam A."/>
            <person name="Pepin K.H."/>
            <person name="Johnson M."/>
            <person name="Bhonagiri V."/>
            <person name="Zhang X."/>
            <person name="Suruliraj S."/>
            <person name="Warren W."/>
            <person name="Chinwalla A."/>
            <person name="Mardis E.R."/>
            <person name="Wilson R.K."/>
        </authorList>
    </citation>
    <scope>NUCLEOTIDE SEQUENCE [LARGE SCALE GENOMIC DNA]</scope>
    <source>
        <strain evidence="1 2">DP7</strain>
    </source>
</reference>
<dbReference type="PATRIC" id="fig|537010.4.peg.244"/>
<dbReference type="EMBL" id="AFZX01000006">
    <property type="protein sequence ID" value="EHL09073.1"/>
    <property type="molecule type" value="Genomic_DNA"/>
</dbReference>
<gene>
    <name evidence="1" type="ORF">HMPREF0322_00259</name>
</gene>
<sequence>MLDLAALGHPLPIEIEVLGRIHSVIKLSRPFTAEESGPL</sequence>
<protein>
    <submittedName>
        <fullName evidence="1">Uncharacterized protein</fullName>
    </submittedName>
</protein>
<proteinExistence type="predicted"/>
<evidence type="ECO:0000313" key="2">
    <source>
        <dbReference type="Proteomes" id="UP000004416"/>
    </source>
</evidence>
<dbReference type="HOGENOM" id="CLU_3308494_0_0_9"/>
<evidence type="ECO:0000313" key="1">
    <source>
        <dbReference type="EMBL" id="EHL09073.1"/>
    </source>
</evidence>
<organism evidence="1 2">
    <name type="scientific">Desulfitobacterium hafniense DP7</name>
    <dbReference type="NCBI Taxonomy" id="537010"/>
    <lineage>
        <taxon>Bacteria</taxon>
        <taxon>Bacillati</taxon>
        <taxon>Bacillota</taxon>
        <taxon>Clostridia</taxon>
        <taxon>Eubacteriales</taxon>
        <taxon>Desulfitobacteriaceae</taxon>
        <taxon>Desulfitobacterium</taxon>
    </lineage>
</organism>
<name>G9XH36_DESHA</name>
<accession>G9XH36</accession>
<comment type="caution">
    <text evidence="1">The sequence shown here is derived from an EMBL/GenBank/DDBJ whole genome shotgun (WGS) entry which is preliminary data.</text>
</comment>
<dbReference type="AlphaFoldDB" id="G9XH36"/>